<accession>A0AB34FVD3</accession>
<dbReference type="Gene3D" id="3.40.630.30">
    <property type="match status" value="1"/>
</dbReference>
<evidence type="ECO:0000313" key="2">
    <source>
        <dbReference type="EMBL" id="KAJ6443319.1"/>
    </source>
</evidence>
<name>A0AB34FVD3_9HYPO</name>
<sequence>MDVEEIRTARLVLKQLHTNDLGSEDLECYHRIWSDELATHYHGPCKTKEASQQWMAGVLPRSATGNQVKVAFAVWPMTTTASGTPDSQAVGILTLLSTAFRLASETTTTTAAAADPEDGGAVVELGYLFHPDSWGRGYATESLRALLEAYVQQRAARSPDAPFEIRASAHSENRASVRVLEKLGFEELGRFEHEGRLPLRKETSKDVVLHLRLKR</sequence>
<gene>
    <name evidence="2" type="ORF">O9K51_04498</name>
</gene>
<organism evidence="2 3">
    <name type="scientific">Purpureocillium lavendulum</name>
    <dbReference type="NCBI Taxonomy" id="1247861"/>
    <lineage>
        <taxon>Eukaryota</taxon>
        <taxon>Fungi</taxon>
        <taxon>Dikarya</taxon>
        <taxon>Ascomycota</taxon>
        <taxon>Pezizomycotina</taxon>
        <taxon>Sordariomycetes</taxon>
        <taxon>Hypocreomycetidae</taxon>
        <taxon>Hypocreales</taxon>
        <taxon>Ophiocordycipitaceae</taxon>
        <taxon>Purpureocillium</taxon>
    </lineage>
</organism>
<dbReference type="InterPro" id="IPR000182">
    <property type="entry name" value="GNAT_dom"/>
</dbReference>
<dbReference type="GO" id="GO:0016747">
    <property type="term" value="F:acyltransferase activity, transferring groups other than amino-acyl groups"/>
    <property type="evidence" value="ECO:0007669"/>
    <property type="project" value="InterPro"/>
</dbReference>
<dbReference type="AlphaFoldDB" id="A0AB34FVD3"/>
<proteinExistence type="predicted"/>
<dbReference type="InterPro" id="IPR016181">
    <property type="entry name" value="Acyl_CoA_acyltransferase"/>
</dbReference>
<dbReference type="PANTHER" id="PTHR43792">
    <property type="entry name" value="GNAT FAMILY, PUTATIVE (AFU_ORTHOLOGUE AFUA_3G00765)-RELATED-RELATED"/>
    <property type="match status" value="1"/>
</dbReference>
<evidence type="ECO:0000313" key="3">
    <source>
        <dbReference type="Proteomes" id="UP001163105"/>
    </source>
</evidence>
<protein>
    <submittedName>
        <fullName evidence="2">Acetyltransferase (GNAT) domain-containing protein</fullName>
    </submittedName>
</protein>
<dbReference type="SUPFAM" id="SSF55729">
    <property type="entry name" value="Acyl-CoA N-acyltransferases (Nat)"/>
    <property type="match status" value="1"/>
</dbReference>
<dbReference type="PANTHER" id="PTHR43792:SF1">
    <property type="entry name" value="N-ACETYLTRANSFERASE DOMAIN-CONTAINING PROTEIN"/>
    <property type="match status" value="1"/>
</dbReference>
<comment type="caution">
    <text evidence="2">The sequence shown here is derived from an EMBL/GenBank/DDBJ whole genome shotgun (WGS) entry which is preliminary data.</text>
</comment>
<reference evidence="2" key="1">
    <citation type="submission" date="2023-01" db="EMBL/GenBank/DDBJ databases">
        <title>The growth and conidiation of Purpureocillium lavendulum are regulated by nitrogen source and histone H3K14 acetylation.</title>
        <authorList>
            <person name="Tang P."/>
            <person name="Han J."/>
            <person name="Zhang C."/>
            <person name="Tang P."/>
            <person name="Qi F."/>
            <person name="Zhang K."/>
            <person name="Liang L."/>
        </authorList>
    </citation>
    <scope>NUCLEOTIDE SEQUENCE</scope>
    <source>
        <strain evidence="2">YMF1.00683</strain>
    </source>
</reference>
<keyword evidence="3" id="KW-1185">Reference proteome</keyword>
<dbReference type="PROSITE" id="PS51186">
    <property type="entry name" value="GNAT"/>
    <property type="match status" value="1"/>
</dbReference>
<evidence type="ECO:0000259" key="1">
    <source>
        <dbReference type="PROSITE" id="PS51186"/>
    </source>
</evidence>
<dbReference type="InterPro" id="IPR051531">
    <property type="entry name" value="N-acetyltransferase"/>
</dbReference>
<dbReference type="EMBL" id="JAQHRD010000003">
    <property type="protein sequence ID" value="KAJ6443319.1"/>
    <property type="molecule type" value="Genomic_DNA"/>
</dbReference>
<feature type="domain" description="N-acetyltransferase" evidence="1">
    <location>
        <begin position="58"/>
        <end position="204"/>
    </location>
</feature>
<dbReference type="Pfam" id="PF13302">
    <property type="entry name" value="Acetyltransf_3"/>
    <property type="match status" value="1"/>
</dbReference>
<dbReference type="Proteomes" id="UP001163105">
    <property type="component" value="Unassembled WGS sequence"/>
</dbReference>